<gene>
    <name evidence="1" type="ORF">RchiOBHm_Chr2g0119971</name>
</gene>
<dbReference type="Proteomes" id="UP000238479">
    <property type="component" value="Chromosome 2"/>
</dbReference>
<comment type="caution">
    <text evidence="1">The sequence shown here is derived from an EMBL/GenBank/DDBJ whole genome shotgun (WGS) entry which is preliminary data.</text>
</comment>
<evidence type="ECO:0000313" key="2">
    <source>
        <dbReference type="Proteomes" id="UP000238479"/>
    </source>
</evidence>
<evidence type="ECO:0000313" key="1">
    <source>
        <dbReference type="EMBL" id="PRQ49262.1"/>
    </source>
</evidence>
<reference evidence="1 2" key="1">
    <citation type="journal article" date="2018" name="Nat. Genet.">
        <title>The Rosa genome provides new insights in the design of modern roses.</title>
        <authorList>
            <person name="Bendahmane M."/>
        </authorList>
    </citation>
    <scope>NUCLEOTIDE SEQUENCE [LARGE SCALE GENOMIC DNA]</scope>
    <source>
        <strain evidence="2">cv. Old Blush</strain>
    </source>
</reference>
<proteinExistence type="predicted"/>
<keyword evidence="2" id="KW-1185">Reference proteome</keyword>
<protein>
    <submittedName>
        <fullName evidence="1">Uncharacterized protein</fullName>
    </submittedName>
</protein>
<sequence>MSKVVSVLVNDVALPSPHYAKKAFRRHTSDDISIVLCRLSFSDDINFFFFCCLNID</sequence>
<dbReference type="Gramene" id="PRQ49262">
    <property type="protein sequence ID" value="PRQ49262"/>
    <property type="gene ID" value="RchiOBHm_Chr2g0119971"/>
</dbReference>
<accession>A0A2P6RS51</accession>
<name>A0A2P6RS51_ROSCH</name>
<organism evidence="1 2">
    <name type="scientific">Rosa chinensis</name>
    <name type="common">China rose</name>
    <dbReference type="NCBI Taxonomy" id="74649"/>
    <lineage>
        <taxon>Eukaryota</taxon>
        <taxon>Viridiplantae</taxon>
        <taxon>Streptophyta</taxon>
        <taxon>Embryophyta</taxon>
        <taxon>Tracheophyta</taxon>
        <taxon>Spermatophyta</taxon>
        <taxon>Magnoliopsida</taxon>
        <taxon>eudicotyledons</taxon>
        <taxon>Gunneridae</taxon>
        <taxon>Pentapetalae</taxon>
        <taxon>rosids</taxon>
        <taxon>fabids</taxon>
        <taxon>Rosales</taxon>
        <taxon>Rosaceae</taxon>
        <taxon>Rosoideae</taxon>
        <taxon>Rosoideae incertae sedis</taxon>
        <taxon>Rosa</taxon>
    </lineage>
</organism>
<dbReference type="EMBL" id="PDCK01000040">
    <property type="protein sequence ID" value="PRQ49262.1"/>
    <property type="molecule type" value="Genomic_DNA"/>
</dbReference>
<dbReference type="AlphaFoldDB" id="A0A2P6RS51"/>